<reference evidence="2" key="1">
    <citation type="submission" date="2015-12" db="EMBL/GenBank/DDBJ databases">
        <title>De novo transcriptome assembly of four potential Pierce s Disease insect vectors from Arizona vineyards.</title>
        <authorList>
            <person name="Tassone E.E."/>
        </authorList>
    </citation>
    <scope>NUCLEOTIDE SEQUENCE</scope>
</reference>
<protein>
    <recommendedName>
        <fullName evidence="1">MADF domain-containing protein</fullName>
    </recommendedName>
</protein>
<dbReference type="InterPro" id="IPR006578">
    <property type="entry name" value="MADF-dom"/>
</dbReference>
<evidence type="ECO:0000313" key="2">
    <source>
        <dbReference type="EMBL" id="JAS31937.1"/>
    </source>
</evidence>
<dbReference type="EMBL" id="GEDC01005361">
    <property type="protein sequence ID" value="JAS31937.1"/>
    <property type="molecule type" value="Transcribed_RNA"/>
</dbReference>
<gene>
    <name evidence="2" type="ORF">g.5081</name>
</gene>
<feature type="domain" description="MADF" evidence="1">
    <location>
        <begin position="11"/>
        <end position="100"/>
    </location>
</feature>
<dbReference type="PROSITE" id="PS51029">
    <property type="entry name" value="MADF"/>
    <property type="match status" value="1"/>
</dbReference>
<accession>A0A1B6E220</accession>
<sequence>MNKWSSDMTMKFVQAYMKHECLWNFKSADYKDKEKREAAYLDLMQVMSIPEFGLVEVKSKIKNLRSTYNQEKRKVEESMLMDSGKSVYESNLKWLKDLEPAMINGEKRGTFEIVTKEECDLEESCWDQTHGGEQPPADPILGPSVLCTSFLNVPPNKKKKRNYSQAIAPNAFHTVNVEDSFKAFGNSVATQLRKLSEERALLAKRDIQNVLTTHGIEDIRERQSVVYHSTMNSPTSSETFDS</sequence>
<organism evidence="2">
    <name type="scientific">Clastoptera arizonana</name>
    <name type="common">Arizona spittle bug</name>
    <dbReference type="NCBI Taxonomy" id="38151"/>
    <lineage>
        <taxon>Eukaryota</taxon>
        <taxon>Metazoa</taxon>
        <taxon>Ecdysozoa</taxon>
        <taxon>Arthropoda</taxon>
        <taxon>Hexapoda</taxon>
        <taxon>Insecta</taxon>
        <taxon>Pterygota</taxon>
        <taxon>Neoptera</taxon>
        <taxon>Paraneoptera</taxon>
        <taxon>Hemiptera</taxon>
        <taxon>Auchenorrhyncha</taxon>
        <taxon>Cercopoidea</taxon>
        <taxon>Clastopteridae</taxon>
        <taxon>Clastoptera</taxon>
    </lineage>
</organism>
<dbReference type="PANTHER" id="PTHR21505:SF8">
    <property type="entry name" value="DPT-YFP REPRESSOR BY OVEREXPRESSION, ISOFORM D-RELATED"/>
    <property type="match status" value="1"/>
</dbReference>
<dbReference type="SMART" id="SM00595">
    <property type="entry name" value="MADF"/>
    <property type="match status" value="1"/>
</dbReference>
<dbReference type="Pfam" id="PF10545">
    <property type="entry name" value="MADF_DNA_bdg"/>
    <property type="match status" value="1"/>
</dbReference>
<dbReference type="PANTHER" id="PTHR21505">
    <property type="entry name" value="MADF DOMAIN-CONTAINING PROTEIN-RELATED"/>
    <property type="match status" value="1"/>
</dbReference>
<name>A0A1B6E220_9HEMI</name>
<evidence type="ECO:0000259" key="1">
    <source>
        <dbReference type="PROSITE" id="PS51029"/>
    </source>
</evidence>
<dbReference type="AlphaFoldDB" id="A0A1B6E220"/>
<proteinExistence type="predicted"/>